<dbReference type="PANTHER" id="PTHR30146:SF145">
    <property type="entry name" value="RIBOSE OPERON REPRESSOR"/>
    <property type="match status" value="1"/>
</dbReference>
<evidence type="ECO:0000256" key="3">
    <source>
        <dbReference type="ARBA" id="ARBA00023125"/>
    </source>
</evidence>
<dbReference type="CDD" id="cd01392">
    <property type="entry name" value="HTH_LacI"/>
    <property type="match status" value="1"/>
</dbReference>
<evidence type="ECO:0000259" key="6">
    <source>
        <dbReference type="PROSITE" id="PS50932"/>
    </source>
</evidence>
<dbReference type="InterPro" id="IPR010982">
    <property type="entry name" value="Lambda_DNA-bd_dom_sf"/>
</dbReference>
<dbReference type="CDD" id="cd06275">
    <property type="entry name" value="PBP1_PurR"/>
    <property type="match status" value="1"/>
</dbReference>
<gene>
    <name evidence="7" type="ORF">SAMN05192562_1053</name>
</gene>
<evidence type="ECO:0000256" key="4">
    <source>
        <dbReference type="ARBA" id="ARBA00023163"/>
    </source>
</evidence>
<keyword evidence="8" id="KW-1185">Reference proteome</keyword>
<dbReference type="Gene3D" id="3.40.50.2300">
    <property type="match status" value="2"/>
</dbReference>
<dbReference type="InterPro" id="IPR057343">
    <property type="entry name" value="PurR_sensor_dom"/>
</dbReference>
<dbReference type="InterPro" id="IPR046335">
    <property type="entry name" value="LacI/GalR-like_sensor"/>
</dbReference>
<evidence type="ECO:0000256" key="2">
    <source>
        <dbReference type="ARBA" id="ARBA00023015"/>
    </source>
</evidence>
<keyword evidence="3" id="KW-0238">DNA-binding</keyword>
<protein>
    <recommendedName>
        <fullName evidence="5">Ribose operon repressor</fullName>
    </recommendedName>
</protein>
<dbReference type="SUPFAM" id="SSF53822">
    <property type="entry name" value="Periplasmic binding protein-like I"/>
    <property type="match status" value="1"/>
</dbReference>
<dbReference type="GO" id="GO:0000976">
    <property type="term" value="F:transcription cis-regulatory region binding"/>
    <property type="evidence" value="ECO:0007669"/>
    <property type="project" value="TreeGrafter"/>
</dbReference>
<proteinExistence type="predicted"/>
<feature type="domain" description="HTH lacI-type" evidence="6">
    <location>
        <begin position="1"/>
        <end position="47"/>
    </location>
</feature>
<sequence>MAGVSTSTVSHVINKDRFVSDAVRDKVEAAIKTLNYAPSALARSLKINQTRTIGMLITASSNPFFSELVRGVERSCFERGYSLVLCNTEGDEQRMNSNLETLMQKRVDGLLLLCTETHQPSQEIMQRYPSIPTVMMDWAPFDGDSDLIQDNSLLGGDMATQYLINKGFTRIACITGPLDKTPARLRLEGYREAMTRAGLTIREGDEIESDFEFGGGFDAMQALLAMNEPPQAVFIGNDAMAVGAYQALYQSGLKIPQDMAIVGYDDIELARYMTPPLTTIHQPKDELGELAIDVLIHRIADPGLQQQRLQLTPILMERGSA</sequence>
<dbReference type="SUPFAM" id="SSF47413">
    <property type="entry name" value="lambda repressor-like DNA-binding domains"/>
    <property type="match status" value="1"/>
</dbReference>
<dbReference type="SMART" id="SM00354">
    <property type="entry name" value="HTH_LACI"/>
    <property type="match status" value="1"/>
</dbReference>
<dbReference type="NCBIfam" id="NF007743">
    <property type="entry name" value="PRK10423.1"/>
    <property type="match status" value="1"/>
</dbReference>
<evidence type="ECO:0000256" key="1">
    <source>
        <dbReference type="ARBA" id="ARBA00022491"/>
    </source>
</evidence>
<reference evidence="8" key="1">
    <citation type="submission" date="2016-10" db="EMBL/GenBank/DDBJ databases">
        <authorList>
            <person name="Varghese N."/>
            <person name="Submissions S."/>
        </authorList>
    </citation>
    <scope>NUCLEOTIDE SEQUENCE [LARGE SCALE GENOMIC DNA]</scope>
    <source>
        <strain evidence="8">Ah-143</strain>
    </source>
</reference>
<dbReference type="Proteomes" id="UP000199187">
    <property type="component" value="Unassembled WGS sequence"/>
</dbReference>
<dbReference type="EMBL" id="FPAU01000005">
    <property type="protein sequence ID" value="SFU10391.1"/>
    <property type="molecule type" value="Genomic_DNA"/>
</dbReference>
<dbReference type="InterPro" id="IPR000843">
    <property type="entry name" value="HTH_LacI"/>
</dbReference>
<dbReference type="InterPro" id="IPR028082">
    <property type="entry name" value="Peripla_BP_I"/>
</dbReference>
<evidence type="ECO:0000313" key="8">
    <source>
        <dbReference type="Proteomes" id="UP000199187"/>
    </source>
</evidence>
<dbReference type="PROSITE" id="PS50932">
    <property type="entry name" value="HTH_LACI_2"/>
    <property type="match status" value="1"/>
</dbReference>
<organism evidence="7 8">
    <name type="scientific">Kosakonia arachidis</name>
    <dbReference type="NCBI Taxonomy" id="551989"/>
    <lineage>
        <taxon>Bacteria</taxon>
        <taxon>Pseudomonadati</taxon>
        <taxon>Pseudomonadota</taxon>
        <taxon>Gammaproteobacteria</taxon>
        <taxon>Enterobacterales</taxon>
        <taxon>Enterobacteriaceae</taxon>
        <taxon>Kosakonia</taxon>
    </lineage>
</organism>
<keyword evidence="1" id="KW-0678">Repressor</keyword>
<dbReference type="AlphaFoldDB" id="A0A1I7DF83"/>
<accession>A0A1I7DF83</accession>
<keyword evidence="4" id="KW-0804">Transcription</keyword>
<keyword evidence="2" id="KW-0805">Transcription regulation</keyword>
<evidence type="ECO:0000313" key="7">
    <source>
        <dbReference type="EMBL" id="SFU10391.1"/>
    </source>
</evidence>
<evidence type="ECO:0000256" key="5">
    <source>
        <dbReference type="ARBA" id="ARBA00044140"/>
    </source>
</evidence>
<dbReference type="Pfam" id="PF00356">
    <property type="entry name" value="LacI"/>
    <property type="match status" value="1"/>
</dbReference>
<dbReference type="GO" id="GO:0003700">
    <property type="term" value="F:DNA-binding transcription factor activity"/>
    <property type="evidence" value="ECO:0007669"/>
    <property type="project" value="TreeGrafter"/>
</dbReference>
<dbReference type="PANTHER" id="PTHR30146">
    <property type="entry name" value="LACI-RELATED TRANSCRIPTIONAL REPRESSOR"/>
    <property type="match status" value="1"/>
</dbReference>
<dbReference type="Pfam" id="PF13377">
    <property type="entry name" value="Peripla_BP_3"/>
    <property type="match status" value="1"/>
</dbReference>
<name>A0A1I7DF83_9ENTR</name>
<dbReference type="Gene3D" id="1.10.260.40">
    <property type="entry name" value="lambda repressor-like DNA-binding domains"/>
    <property type="match status" value="1"/>
</dbReference>